<sequence length="222" mass="25379">MKSLFVVSCVLATLSSIEISSFQLYDVDKPLTLGKNMKWAGGEDFTGYHLNTERLYREKRCRAVGKFYIESYCFEKTSQVYLLGKAEQVSEIVLGKDYGVNVVIGDSSLTRNFREERRDPINLHEALTYISPTVPRGFTYAYQATAKANVSFTFRGSDFAYISFRPIYLRVQGKYTNEYKGYFSNRTEAKYTSYLIPVTLPDGTLDGIYELKGNYNLTTVDK</sequence>
<evidence type="ECO:0000313" key="2">
    <source>
        <dbReference type="Proteomes" id="UP001165960"/>
    </source>
</evidence>
<gene>
    <name evidence="1" type="ORF">DSO57_1036240</name>
</gene>
<organism evidence="1 2">
    <name type="scientific">Entomophthora muscae</name>
    <dbReference type="NCBI Taxonomy" id="34485"/>
    <lineage>
        <taxon>Eukaryota</taxon>
        <taxon>Fungi</taxon>
        <taxon>Fungi incertae sedis</taxon>
        <taxon>Zoopagomycota</taxon>
        <taxon>Entomophthoromycotina</taxon>
        <taxon>Entomophthoromycetes</taxon>
        <taxon>Entomophthorales</taxon>
        <taxon>Entomophthoraceae</taxon>
        <taxon>Entomophthora</taxon>
    </lineage>
</organism>
<reference evidence="1" key="1">
    <citation type="submission" date="2022-04" db="EMBL/GenBank/DDBJ databases">
        <title>Genome of the entomopathogenic fungus Entomophthora muscae.</title>
        <authorList>
            <person name="Elya C."/>
            <person name="Lovett B.R."/>
            <person name="Lee E."/>
            <person name="Macias A.M."/>
            <person name="Hajek A.E."/>
            <person name="De Bivort B.L."/>
            <person name="Kasson M.T."/>
            <person name="De Fine Licht H.H."/>
            <person name="Stajich J.E."/>
        </authorList>
    </citation>
    <scope>NUCLEOTIDE SEQUENCE</scope>
    <source>
        <strain evidence="1">Berkeley</strain>
    </source>
</reference>
<name>A0ACC2UK99_9FUNG</name>
<keyword evidence="2" id="KW-1185">Reference proteome</keyword>
<dbReference type="Proteomes" id="UP001165960">
    <property type="component" value="Unassembled WGS sequence"/>
</dbReference>
<comment type="caution">
    <text evidence="1">The sequence shown here is derived from an EMBL/GenBank/DDBJ whole genome shotgun (WGS) entry which is preliminary data.</text>
</comment>
<proteinExistence type="predicted"/>
<protein>
    <submittedName>
        <fullName evidence="1">Uncharacterized protein</fullName>
    </submittedName>
</protein>
<evidence type="ECO:0000313" key="1">
    <source>
        <dbReference type="EMBL" id="KAJ9087135.1"/>
    </source>
</evidence>
<accession>A0ACC2UK99</accession>
<dbReference type="EMBL" id="QTSX02000342">
    <property type="protein sequence ID" value="KAJ9087135.1"/>
    <property type="molecule type" value="Genomic_DNA"/>
</dbReference>